<dbReference type="InterPro" id="IPR029028">
    <property type="entry name" value="Alpha/beta_knot_MTases"/>
</dbReference>
<keyword evidence="6 7" id="KW-0694">RNA-binding</keyword>
<dbReference type="EMBL" id="JANDBC010000003">
    <property type="protein sequence ID" value="MCP9292522.1"/>
    <property type="molecule type" value="Genomic_DNA"/>
</dbReference>
<feature type="binding site" evidence="7">
    <location>
        <position position="117"/>
    </location>
    <ligand>
        <name>S-adenosyl-L-methionine</name>
        <dbReference type="ChEBI" id="CHEBI:59789"/>
    </ligand>
</feature>
<evidence type="ECO:0000256" key="5">
    <source>
        <dbReference type="ARBA" id="ARBA00022694"/>
    </source>
</evidence>
<comment type="similarity">
    <text evidence="7">Belongs to the class IV-like SAM-binding methyltransferase superfamily. RNA methyltransferase TrmH family.</text>
</comment>
<dbReference type="GO" id="GO:0000049">
    <property type="term" value="F:tRNA binding"/>
    <property type="evidence" value="ECO:0007669"/>
    <property type="project" value="UniProtKB-UniRule"/>
</dbReference>
<evidence type="ECO:0000256" key="4">
    <source>
        <dbReference type="ARBA" id="ARBA00022691"/>
    </source>
</evidence>
<evidence type="ECO:0000313" key="10">
    <source>
        <dbReference type="Proteomes" id="UP001139125"/>
    </source>
</evidence>
<evidence type="ECO:0000259" key="8">
    <source>
        <dbReference type="Pfam" id="PF00588"/>
    </source>
</evidence>
<keyword evidence="4 7" id="KW-0949">S-adenosyl-L-methionine</keyword>
<dbReference type="HAMAP" id="MF_02060">
    <property type="entry name" value="tRNA_methyltr_TrmH"/>
    <property type="match status" value="1"/>
</dbReference>
<dbReference type="SUPFAM" id="SSF75217">
    <property type="entry name" value="alpha/beta knot"/>
    <property type="match status" value="1"/>
</dbReference>
<gene>
    <name evidence="7" type="primary">trmH</name>
    <name evidence="9" type="ORF">NM125_13120</name>
</gene>
<sequence length="230" mass="26330">MDASTRQAITEHLKEFATEARWQKIQEVVQQRTRHICVVVEDIYQPHNASAVLRSCDGFGIQDVHIIEHSNTFDASTQVTIGADQWLTLHRYREKRKDNTELCFNRLKEQGFKVIATSPHENDTNLNDLPLDQKTALVFGTELDGISERAKEMADGFVKIPMTGFSESFNISVSAAVCLYNVTRRLRASEINWKLSDNELEELKYQWLKKSIKAGEQIEKAFLQEKGLSL</sequence>
<comment type="caution">
    <text evidence="9">The sequence shown here is derived from an EMBL/GenBank/DDBJ whole genome shotgun (WGS) entry which is preliminary data.</text>
</comment>
<reference evidence="9" key="1">
    <citation type="submission" date="2022-06" db="EMBL/GenBank/DDBJ databases">
        <title>Gracilimonas sp. CAU 1638 isolated from sea sediment.</title>
        <authorList>
            <person name="Kim W."/>
        </authorList>
    </citation>
    <scope>NUCLEOTIDE SEQUENCE</scope>
    <source>
        <strain evidence="9">CAU 1638</strain>
    </source>
</reference>
<dbReference type="InterPro" id="IPR029026">
    <property type="entry name" value="tRNA_m1G_MTases_N"/>
</dbReference>
<keyword evidence="5 7" id="KW-0819">tRNA processing</keyword>
<dbReference type="Gene3D" id="3.40.1280.10">
    <property type="match status" value="1"/>
</dbReference>
<evidence type="ECO:0000256" key="6">
    <source>
        <dbReference type="ARBA" id="ARBA00022884"/>
    </source>
</evidence>
<comment type="caution">
    <text evidence="7">Lacks conserved residue(s) required for the propagation of feature annotation.</text>
</comment>
<dbReference type="InterPro" id="IPR001537">
    <property type="entry name" value="SpoU_MeTrfase"/>
</dbReference>
<feature type="domain" description="tRNA/rRNA methyltransferase SpoU type" evidence="8">
    <location>
        <begin position="36"/>
        <end position="180"/>
    </location>
</feature>
<feature type="binding site" evidence="7">
    <location>
        <position position="160"/>
    </location>
    <ligand>
        <name>S-adenosyl-L-methionine</name>
        <dbReference type="ChEBI" id="CHEBI:59789"/>
    </ligand>
</feature>
<dbReference type="InterPro" id="IPR033671">
    <property type="entry name" value="TrmH"/>
</dbReference>
<organism evidence="9 10">
    <name type="scientific">Gracilimonas sediminicola</name>
    <dbReference type="NCBI Taxonomy" id="2952158"/>
    <lineage>
        <taxon>Bacteria</taxon>
        <taxon>Pseudomonadati</taxon>
        <taxon>Balneolota</taxon>
        <taxon>Balneolia</taxon>
        <taxon>Balneolales</taxon>
        <taxon>Balneolaceae</taxon>
        <taxon>Gracilimonas</taxon>
    </lineage>
</organism>
<evidence type="ECO:0000256" key="3">
    <source>
        <dbReference type="ARBA" id="ARBA00022679"/>
    </source>
</evidence>
<keyword evidence="3 7" id="KW-0808">Transferase</keyword>
<dbReference type="Proteomes" id="UP001139125">
    <property type="component" value="Unassembled WGS sequence"/>
</dbReference>
<comment type="catalytic activity">
    <reaction evidence="7">
        <text>guanosine(18) in tRNA + S-adenosyl-L-methionine = 2'-O-methylguanosine(18) in tRNA + S-adenosyl-L-homocysteine + H(+)</text>
        <dbReference type="Rhea" id="RHEA:20077"/>
        <dbReference type="Rhea" id="RHEA-COMP:10190"/>
        <dbReference type="Rhea" id="RHEA-COMP:10192"/>
        <dbReference type="ChEBI" id="CHEBI:15378"/>
        <dbReference type="ChEBI" id="CHEBI:57856"/>
        <dbReference type="ChEBI" id="CHEBI:59789"/>
        <dbReference type="ChEBI" id="CHEBI:74269"/>
        <dbReference type="ChEBI" id="CHEBI:74445"/>
        <dbReference type="EC" id="2.1.1.34"/>
    </reaction>
</comment>
<protein>
    <recommendedName>
        <fullName evidence="7">tRNA (guanosine(18)-2'-O)-methyltransferase</fullName>
        <ecNumber evidence="7">2.1.1.34</ecNumber>
    </recommendedName>
    <alternativeName>
        <fullName evidence="7">tRNA [Gm18] methyltransferase</fullName>
    </alternativeName>
</protein>
<evidence type="ECO:0000256" key="2">
    <source>
        <dbReference type="ARBA" id="ARBA00022603"/>
    </source>
</evidence>
<keyword evidence="1 7" id="KW-0820">tRNA-binding</keyword>
<keyword evidence="10" id="KW-1185">Reference proteome</keyword>
<evidence type="ECO:0000313" key="9">
    <source>
        <dbReference type="EMBL" id="MCP9292522.1"/>
    </source>
</evidence>
<evidence type="ECO:0000256" key="7">
    <source>
        <dbReference type="HAMAP-Rule" id="MF_02060"/>
    </source>
</evidence>
<dbReference type="PANTHER" id="PTHR43453:SF1">
    <property type="entry name" value="TRNA_RRNA METHYLTRANSFERASE SPOU TYPE DOMAIN-CONTAINING PROTEIN"/>
    <property type="match status" value="1"/>
</dbReference>
<dbReference type="PANTHER" id="PTHR43453">
    <property type="entry name" value="RRNA METHYLASE-LIKE"/>
    <property type="match status" value="1"/>
</dbReference>
<dbReference type="Pfam" id="PF00588">
    <property type="entry name" value="SpoU_methylase"/>
    <property type="match status" value="1"/>
</dbReference>
<dbReference type="GO" id="GO:0141100">
    <property type="term" value="F:tRNA (guanine(18)-2'-O)-methyltransferase activity"/>
    <property type="evidence" value="ECO:0007669"/>
    <property type="project" value="UniProtKB-UniRule"/>
</dbReference>
<dbReference type="GO" id="GO:0002938">
    <property type="term" value="P:tRNA guanine ribose methylation"/>
    <property type="evidence" value="ECO:0007669"/>
    <property type="project" value="UniProtKB-UniRule"/>
</dbReference>
<dbReference type="RefSeq" id="WP_255135413.1">
    <property type="nucleotide sequence ID" value="NZ_JANDBC010000003.1"/>
</dbReference>
<comment type="function">
    <text evidence="7">Catalyzes the 2'-O methylation of guanosine at position 18 in tRNA.</text>
</comment>
<dbReference type="EC" id="2.1.1.34" evidence="7"/>
<evidence type="ECO:0000256" key="1">
    <source>
        <dbReference type="ARBA" id="ARBA00022555"/>
    </source>
</evidence>
<accession>A0A9X2L5B9</accession>
<dbReference type="AlphaFoldDB" id="A0A9X2L5B9"/>
<proteinExistence type="inferred from homology"/>
<dbReference type="CDD" id="cd18092">
    <property type="entry name" value="SpoU-like_TrmH"/>
    <property type="match status" value="1"/>
</dbReference>
<keyword evidence="2 7" id="KW-0489">Methyltransferase</keyword>
<name>A0A9X2L5B9_9BACT</name>